<dbReference type="InterPro" id="IPR036226">
    <property type="entry name" value="LipOase_C_sf"/>
</dbReference>
<dbReference type="SUPFAM" id="SSF48484">
    <property type="entry name" value="Lipoxigenase"/>
    <property type="match status" value="1"/>
</dbReference>
<dbReference type="AlphaFoldDB" id="A0A8S0UB15"/>
<dbReference type="Gramene" id="OE9A005786T1">
    <property type="protein sequence ID" value="OE9A005786C1"/>
    <property type="gene ID" value="OE9A005786"/>
</dbReference>
<protein>
    <submittedName>
        <fullName evidence="5">Linoleate 13S-lipoxygenase 2-1, chloroplastic-like</fullName>
    </submittedName>
</protein>
<evidence type="ECO:0000259" key="4">
    <source>
        <dbReference type="PROSITE" id="PS51393"/>
    </source>
</evidence>
<dbReference type="Pfam" id="PF00305">
    <property type="entry name" value="Lipoxygenase"/>
    <property type="match status" value="1"/>
</dbReference>
<comment type="caution">
    <text evidence="5">The sequence shown here is derived from an EMBL/GenBank/DDBJ whole genome shotgun (WGS) entry which is preliminary data.</text>
</comment>
<dbReference type="EMBL" id="CACTIH010007458">
    <property type="protein sequence ID" value="CAA3013935.1"/>
    <property type="molecule type" value="Genomic_DNA"/>
</dbReference>
<dbReference type="OrthoDB" id="407298at2759"/>
<organism evidence="5 6">
    <name type="scientific">Olea europaea subsp. europaea</name>
    <dbReference type="NCBI Taxonomy" id="158383"/>
    <lineage>
        <taxon>Eukaryota</taxon>
        <taxon>Viridiplantae</taxon>
        <taxon>Streptophyta</taxon>
        <taxon>Embryophyta</taxon>
        <taxon>Tracheophyta</taxon>
        <taxon>Spermatophyta</taxon>
        <taxon>Magnoliopsida</taxon>
        <taxon>eudicotyledons</taxon>
        <taxon>Gunneridae</taxon>
        <taxon>Pentapetalae</taxon>
        <taxon>asterids</taxon>
        <taxon>lamiids</taxon>
        <taxon>Lamiales</taxon>
        <taxon>Oleaceae</taxon>
        <taxon>Oleeae</taxon>
        <taxon>Olea</taxon>
    </lineage>
</organism>
<evidence type="ECO:0000256" key="2">
    <source>
        <dbReference type="ARBA" id="ARBA00022964"/>
    </source>
</evidence>
<evidence type="ECO:0000313" key="6">
    <source>
        <dbReference type="Proteomes" id="UP000594638"/>
    </source>
</evidence>
<dbReference type="GO" id="GO:0016702">
    <property type="term" value="F:oxidoreductase activity, acting on single donors with incorporation of molecular oxygen, incorporation of two atoms of oxygen"/>
    <property type="evidence" value="ECO:0007669"/>
    <property type="project" value="InterPro"/>
</dbReference>
<dbReference type="PANTHER" id="PTHR11771">
    <property type="entry name" value="LIPOXYGENASE"/>
    <property type="match status" value="1"/>
</dbReference>
<keyword evidence="2" id="KW-0223">Dioxygenase</keyword>
<gene>
    <name evidence="5" type="ORF">OLEA9_A005786</name>
</gene>
<keyword evidence="6" id="KW-1185">Reference proteome</keyword>
<dbReference type="GO" id="GO:0034440">
    <property type="term" value="P:lipid oxidation"/>
    <property type="evidence" value="ECO:0007669"/>
    <property type="project" value="InterPro"/>
</dbReference>
<sequence length="115" mass="12976">MEVSSVAYDQFNLQALPADLISRQAVENLISYIKGHAYLFNMSQSLELNSFVTPRGMAVEDSNAPCGLKLKIDDYPYARDGLLIWDAIKQCVTGYVTYYYPQANLVKADNELQAW</sequence>
<dbReference type="Gene3D" id="1.20.245.10">
    <property type="entry name" value="Lipoxygenase-1, Domain 5"/>
    <property type="match status" value="1"/>
</dbReference>
<dbReference type="Proteomes" id="UP000594638">
    <property type="component" value="Unassembled WGS sequence"/>
</dbReference>
<dbReference type="GO" id="GO:0046872">
    <property type="term" value="F:metal ion binding"/>
    <property type="evidence" value="ECO:0007669"/>
    <property type="project" value="UniProtKB-KW"/>
</dbReference>
<evidence type="ECO:0000313" key="5">
    <source>
        <dbReference type="EMBL" id="CAA3013935.1"/>
    </source>
</evidence>
<keyword evidence="1" id="KW-0479">Metal-binding</keyword>
<reference evidence="5 6" key="1">
    <citation type="submission" date="2019-12" db="EMBL/GenBank/DDBJ databases">
        <authorList>
            <person name="Alioto T."/>
            <person name="Alioto T."/>
            <person name="Gomez Garrido J."/>
        </authorList>
    </citation>
    <scope>NUCLEOTIDE SEQUENCE [LARGE SCALE GENOMIC DNA]</scope>
</reference>
<name>A0A8S0UB15_OLEEU</name>
<evidence type="ECO:0000256" key="3">
    <source>
        <dbReference type="ARBA" id="ARBA00023002"/>
    </source>
</evidence>
<dbReference type="InterPro" id="IPR013819">
    <property type="entry name" value="LipOase_C"/>
</dbReference>
<evidence type="ECO:0000256" key="1">
    <source>
        <dbReference type="ARBA" id="ARBA00022723"/>
    </source>
</evidence>
<proteinExistence type="predicted"/>
<dbReference type="InterPro" id="IPR000907">
    <property type="entry name" value="LipOase"/>
</dbReference>
<dbReference type="PROSITE" id="PS51393">
    <property type="entry name" value="LIPOXYGENASE_3"/>
    <property type="match status" value="1"/>
</dbReference>
<feature type="domain" description="Lipoxygenase" evidence="4">
    <location>
        <begin position="1"/>
        <end position="115"/>
    </location>
</feature>
<keyword evidence="3" id="KW-0560">Oxidoreductase</keyword>
<accession>A0A8S0UB15</accession>